<dbReference type="SUPFAM" id="SSF64518">
    <property type="entry name" value="Phase 1 flagellin"/>
    <property type="match status" value="1"/>
</dbReference>
<dbReference type="PANTHER" id="PTHR42792:SF1">
    <property type="entry name" value="FLAGELLAR HOOK-ASSOCIATED PROTEIN 3"/>
    <property type="match status" value="1"/>
</dbReference>
<dbReference type="PRINTS" id="PR00207">
    <property type="entry name" value="FLAGELLIN"/>
</dbReference>
<dbReference type="PANTHER" id="PTHR42792">
    <property type="entry name" value="FLAGELLIN"/>
    <property type="match status" value="1"/>
</dbReference>
<feature type="domain" description="Flagellin N-terminal" evidence="4">
    <location>
        <begin position="7"/>
        <end position="140"/>
    </location>
</feature>
<keyword evidence="7" id="KW-1185">Reference proteome</keyword>
<dbReference type="Pfam" id="PF00700">
    <property type="entry name" value="Flagellin_C"/>
    <property type="match status" value="1"/>
</dbReference>
<dbReference type="EMBL" id="JAHZIK010000177">
    <property type="protein sequence ID" value="MBW7454271.1"/>
    <property type="molecule type" value="Genomic_DNA"/>
</dbReference>
<dbReference type="Gene3D" id="1.20.1330.10">
    <property type="entry name" value="f41 fragment of flagellin, N-terminal domain"/>
    <property type="match status" value="1"/>
</dbReference>
<name>A0ABS7C040_9BACL</name>
<comment type="similarity">
    <text evidence="2">Belongs to the bacterial flagellin family.</text>
</comment>
<proteinExistence type="inferred from homology"/>
<dbReference type="InterPro" id="IPR013384">
    <property type="entry name" value="Flagell_FlgL"/>
</dbReference>
<evidence type="ECO:0000259" key="5">
    <source>
        <dbReference type="Pfam" id="PF00700"/>
    </source>
</evidence>
<keyword evidence="6" id="KW-0282">Flagellum</keyword>
<organism evidence="6 7">
    <name type="scientific">Paenibacillus sepulcri</name>
    <dbReference type="NCBI Taxonomy" id="359917"/>
    <lineage>
        <taxon>Bacteria</taxon>
        <taxon>Bacillati</taxon>
        <taxon>Bacillota</taxon>
        <taxon>Bacilli</taxon>
        <taxon>Bacillales</taxon>
        <taxon>Paenibacillaceae</taxon>
        <taxon>Paenibacillus</taxon>
    </lineage>
</organism>
<evidence type="ECO:0000256" key="2">
    <source>
        <dbReference type="ARBA" id="ARBA00005709"/>
    </source>
</evidence>
<dbReference type="Proteomes" id="UP001519887">
    <property type="component" value="Unassembled WGS sequence"/>
</dbReference>
<keyword evidence="3" id="KW-0975">Bacterial flagellum</keyword>
<evidence type="ECO:0000256" key="3">
    <source>
        <dbReference type="ARBA" id="ARBA00023143"/>
    </source>
</evidence>
<comment type="caution">
    <text evidence="6">The sequence shown here is derived from an EMBL/GenBank/DDBJ whole genome shotgun (WGS) entry which is preliminary data.</text>
</comment>
<dbReference type="NCBIfam" id="TIGR02550">
    <property type="entry name" value="flagell_flgL"/>
    <property type="match status" value="1"/>
</dbReference>
<keyword evidence="6" id="KW-0969">Cilium</keyword>
<dbReference type="Pfam" id="PF00669">
    <property type="entry name" value="Flagellin_N"/>
    <property type="match status" value="1"/>
</dbReference>
<reference evidence="6 7" key="1">
    <citation type="submission" date="2021-07" db="EMBL/GenBank/DDBJ databases">
        <title>Paenibacillus radiodurans sp. nov., isolated from the southeastern edge of Tengger Desert.</title>
        <authorList>
            <person name="Zhang G."/>
        </authorList>
    </citation>
    <scope>NUCLEOTIDE SEQUENCE [LARGE SCALE GENOMIC DNA]</scope>
    <source>
        <strain evidence="6 7">CCM 7311</strain>
    </source>
</reference>
<accession>A0ABS7C040</accession>
<dbReference type="RefSeq" id="WP_210039009.1">
    <property type="nucleotide sequence ID" value="NZ_JBHLVU010000043.1"/>
</dbReference>
<evidence type="ECO:0000313" key="6">
    <source>
        <dbReference type="EMBL" id="MBW7454271.1"/>
    </source>
</evidence>
<dbReference type="InterPro" id="IPR001029">
    <property type="entry name" value="Flagellin_N"/>
</dbReference>
<gene>
    <name evidence="6" type="primary">flgL</name>
    <name evidence="6" type="ORF">K0U00_09540</name>
</gene>
<evidence type="ECO:0000313" key="7">
    <source>
        <dbReference type="Proteomes" id="UP001519887"/>
    </source>
</evidence>
<evidence type="ECO:0000259" key="4">
    <source>
        <dbReference type="Pfam" id="PF00669"/>
    </source>
</evidence>
<dbReference type="InterPro" id="IPR001492">
    <property type="entry name" value="Flagellin"/>
</dbReference>
<feature type="domain" description="Flagellin C-terminal" evidence="5">
    <location>
        <begin position="218"/>
        <end position="300"/>
    </location>
</feature>
<evidence type="ECO:0000256" key="1">
    <source>
        <dbReference type="ARBA" id="ARBA00004365"/>
    </source>
</evidence>
<comment type="subcellular location">
    <subcellularLocation>
        <location evidence="1">Bacterial flagellum</location>
    </subcellularLocation>
</comment>
<keyword evidence="6" id="KW-0966">Cell projection</keyword>
<sequence length="302" mass="32864">MSLRVTQSMMQMQLSRNLNRNLSQMEGLQDQLTTGRKINKASDDPVGITYALRYRGELASNEQYTKNADSAHSWLDFNDTVLNQAGDVLKRVKELVVQGSTGTNPQVALDNIRDEVIQLKDQIIDIGNSKVNGKYVFNGQTYDKKPYDVTAAGFDAKAIVTDGGDVSYAIGVGVVLPVNVSGNEVFGNPGDADNVFTVLDNIISSLSSGDYAGTSAQLDNLDSRTNKVLNAASEIGARVNRVELMQNRLDDLGLNLTSMQSKVEDADYDKLLIDSKVNENIYQASLSVGAKVISPSLVDFLR</sequence>
<protein>
    <submittedName>
        <fullName evidence="6">Flagellar hook-associated protein FlgL</fullName>
    </submittedName>
</protein>
<dbReference type="InterPro" id="IPR046358">
    <property type="entry name" value="Flagellin_C"/>
</dbReference>